<evidence type="ECO:0000259" key="1">
    <source>
        <dbReference type="Pfam" id="PF18883"/>
    </source>
</evidence>
<dbReference type="GO" id="GO:0019867">
    <property type="term" value="C:outer membrane"/>
    <property type="evidence" value="ECO:0007669"/>
    <property type="project" value="InterPro"/>
</dbReference>
<keyword evidence="2" id="KW-0456">Lyase</keyword>
<dbReference type="InterPro" id="IPR051551">
    <property type="entry name" value="Autotransporter_adhesion"/>
</dbReference>
<dbReference type="InterPro" id="IPR012332">
    <property type="entry name" value="Autotransporter_pectin_lyase_C"/>
</dbReference>
<gene>
    <name evidence="2" type="primary">icsA_2</name>
    <name evidence="2" type="ORF">NCTC9045_03409</name>
</gene>
<proteinExistence type="predicted"/>
<sequence>MKDDSVVTHLTNSDSIINLSYDDGQTFTQGKTLTVKGNYVGNNGQLNIRTVLGDDKSATDRLIVEGNTSGSTTVYVKNAGGSGAATLNGIELITVNGDESPADAFR</sequence>
<dbReference type="SUPFAM" id="SSF51126">
    <property type="entry name" value="Pectin lyase-like"/>
    <property type="match status" value="1"/>
</dbReference>
<evidence type="ECO:0000313" key="3">
    <source>
        <dbReference type="Proteomes" id="UP000254503"/>
    </source>
</evidence>
<dbReference type="GO" id="GO:0016829">
    <property type="term" value="F:lyase activity"/>
    <property type="evidence" value="ECO:0007669"/>
    <property type="project" value="UniProtKB-KW"/>
</dbReference>
<dbReference type="InterPro" id="IPR011050">
    <property type="entry name" value="Pectin_lyase_fold/virulence"/>
</dbReference>
<dbReference type="InterPro" id="IPR006315">
    <property type="entry name" value="OM_autotransptr_brl_dom"/>
</dbReference>
<dbReference type="EMBL" id="UGDD01000002">
    <property type="protein sequence ID" value="STJ55465.1"/>
    <property type="molecule type" value="Genomic_DNA"/>
</dbReference>
<dbReference type="CDD" id="cd01344">
    <property type="entry name" value="PL2_Passenger_AT"/>
    <property type="match status" value="1"/>
</dbReference>
<accession>A0A0K5YQ31</accession>
<dbReference type="AlphaFoldDB" id="A0A0K5YQ31"/>
<dbReference type="PANTHER" id="PTHR35037:SF3">
    <property type="entry name" value="C-TERMINAL REGION OF AIDA-LIKE PROTEIN"/>
    <property type="match status" value="1"/>
</dbReference>
<dbReference type="Gene3D" id="2.160.20.20">
    <property type="match status" value="1"/>
</dbReference>
<organism evidence="2 3">
    <name type="scientific">Escherichia coli</name>
    <dbReference type="NCBI Taxonomy" id="562"/>
    <lineage>
        <taxon>Bacteria</taxon>
        <taxon>Pseudomonadati</taxon>
        <taxon>Pseudomonadota</taxon>
        <taxon>Gammaproteobacteria</taxon>
        <taxon>Enterobacterales</taxon>
        <taxon>Enterobacteriaceae</taxon>
        <taxon>Escherichia</taxon>
    </lineage>
</organism>
<dbReference type="Pfam" id="PF18883">
    <property type="entry name" value="AC_1"/>
    <property type="match status" value="1"/>
</dbReference>
<protein>
    <submittedName>
        <fullName evidence="2">Putative outer membrane autotransporter barrel, putative pectin lyase fold</fullName>
    </submittedName>
</protein>
<reference evidence="2 3" key="1">
    <citation type="submission" date="2018-06" db="EMBL/GenBank/DDBJ databases">
        <authorList>
            <consortium name="Pathogen Informatics"/>
            <person name="Doyle S."/>
        </authorList>
    </citation>
    <scope>NUCLEOTIDE SEQUENCE [LARGE SCALE GENOMIC DNA]</scope>
    <source>
        <strain evidence="2 3">NCTC9045</strain>
    </source>
</reference>
<dbReference type="NCBIfam" id="TIGR01414">
    <property type="entry name" value="autotrans_barl"/>
    <property type="match status" value="1"/>
</dbReference>
<feature type="domain" description="Autochaperone" evidence="1">
    <location>
        <begin position="5"/>
        <end position="106"/>
    </location>
</feature>
<dbReference type="PANTHER" id="PTHR35037">
    <property type="entry name" value="C-TERMINAL REGION OF AIDA-LIKE PROTEIN"/>
    <property type="match status" value="1"/>
</dbReference>
<name>A0A0K5YQ31_ECOLX</name>
<dbReference type="Proteomes" id="UP000254503">
    <property type="component" value="Unassembled WGS sequence"/>
</dbReference>
<dbReference type="InterPro" id="IPR043990">
    <property type="entry name" value="AC_1"/>
</dbReference>
<evidence type="ECO:0000313" key="2">
    <source>
        <dbReference type="EMBL" id="STJ55465.1"/>
    </source>
</evidence>